<name>A0A6P7MA01_BETSP</name>
<dbReference type="GO" id="GO:0004465">
    <property type="term" value="F:lipoprotein lipase activity"/>
    <property type="evidence" value="ECO:0007669"/>
    <property type="project" value="InterPro"/>
</dbReference>
<dbReference type="InterPro" id="IPR013818">
    <property type="entry name" value="Lipase"/>
</dbReference>
<evidence type="ECO:0000256" key="11">
    <source>
        <dbReference type="ARBA" id="ARBA00023157"/>
    </source>
</evidence>
<evidence type="ECO:0000256" key="3">
    <source>
        <dbReference type="ARBA" id="ARBA00010701"/>
    </source>
</evidence>
<evidence type="ECO:0000256" key="15">
    <source>
        <dbReference type="RuleBase" id="RU004262"/>
    </source>
</evidence>
<dbReference type="FunFam" id="2.60.60.20:FF:000010">
    <property type="entry name" value="hepatic triacylglycerol lipase"/>
    <property type="match status" value="1"/>
</dbReference>
<dbReference type="InterPro" id="IPR029058">
    <property type="entry name" value="AB_hydrolase_fold"/>
</dbReference>
<dbReference type="InterPro" id="IPR001024">
    <property type="entry name" value="PLAT/LH2_dom"/>
</dbReference>
<dbReference type="AlphaFoldDB" id="A0A6P7MA01"/>
<feature type="domain" description="PLAT" evidence="17">
    <location>
        <begin position="358"/>
        <end position="492"/>
    </location>
</feature>
<dbReference type="GO" id="GO:0034372">
    <property type="term" value="P:very-low-density lipoprotein particle remodeling"/>
    <property type="evidence" value="ECO:0007669"/>
    <property type="project" value="TreeGrafter"/>
</dbReference>
<keyword evidence="8" id="KW-0378">Hydrolase</keyword>
<dbReference type="CTD" id="100331214"/>
<feature type="chain" id="PRO_5027835499" description="triacylglycerol lipase" evidence="16">
    <location>
        <begin position="24"/>
        <end position="511"/>
    </location>
</feature>
<evidence type="ECO:0000259" key="17">
    <source>
        <dbReference type="PROSITE" id="PS50095"/>
    </source>
</evidence>
<dbReference type="OrthoDB" id="199913at2759"/>
<keyword evidence="6" id="KW-0358">Heparin-binding</keyword>
<dbReference type="PANTHER" id="PTHR11610:SF146">
    <property type="entry name" value="LIPOPROTEIN LIPASE-LIKE"/>
    <property type="match status" value="1"/>
</dbReference>
<dbReference type="Gene3D" id="3.40.50.1820">
    <property type="entry name" value="alpha/beta hydrolase"/>
    <property type="match status" value="1"/>
</dbReference>
<keyword evidence="13" id="KW-0106">Calcium</keyword>
<evidence type="ECO:0000256" key="8">
    <source>
        <dbReference type="ARBA" id="ARBA00022801"/>
    </source>
</evidence>
<dbReference type="InterPro" id="IPR033906">
    <property type="entry name" value="Lipase_N"/>
</dbReference>
<keyword evidence="9" id="KW-0442">Lipid degradation</keyword>
<dbReference type="PROSITE" id="PS50095">
    <property type="entry name" value="PLAT"/>
    <property type="match status" value="1"/>
</dbReference>
<evidence type="ECO:0000256" key="7">
    <source>
        <dbReference type="ARBA" id="ARBA00022729"/>
    </source>
</evidence>
<dbReference type="KEGG" id="bspl:114853518"/>
<keyword evidence="19" id="KW-0449">Lipoprotein</keyword>
<dbReference type="GeneID" id="114853518"/>
<feature type="binding site" evidence="13">
    <location>
        <position position="219"/>
    </location>
    <ligand>
        <name>Ca(2+)</name>
        <dbReference type="ChEBI" id="CHEBI:29108"/>
    </ligand>
</feature>
<comment type="subcellular location">
    <subcellularLocation>
        <location evidence="2">Secreted</location>
    </subcellularLocation>
</comment>
<protein>
    <recommendedName>
        <fullName evidence="4">triacylglycerol lipase</fullName>
        <ecNumber evidence="4">3.1.1.3</ecNumber>
    </recommendedName>
</protein>
<dbReference type="Pfam" id="PF00151">
    <property type="entry name" value="Lipase"/>
    <property type="match status" value="1"/>
</dbReference>
<dbReference type="InterPro" id="IPR000734">
    <property type="entry name" value="TAG_lipase"/>
</dbReference>
<evidence type="ECO:0000256" key="14">
    <source>
        <dbReference type="PROSITE-ProRule" id="PRU00152"/>
    </source>
</evidence>
<dbReference type="InParanoid" id="A0A6P7MA01"/>
<keyword evidence="10" id="KW-0443">Lipid metabolism</keyword>
<accession>A0A6P7MA01</accession>
<reference evidence="19" key="1">
    <citation type="submission" date="2025-08" db="UniProtKB">
        <authorList>
            <consortium name="RefSeq"/>
        </authorList>
    </citation>
    <scope>IDENTIFICATION</scope>
</reference>
<dbReference type="CDD" id="cd01758">
    <property type="entry name" value="PLAT_LPL"/>
    <property type="match status" value="1"/>
</dbReference>
<proteinExistence type="inferred from homology"/>
<feature type="signal peptide" evidence="16">
    <location>
        <begin position="1"/>
        <end position="23"/>
    </location>
</feature>
<dbReference type="PRINTS" id="PR00821">
    <property type="entry name" value="TAGLIPASE"/>
</dbReference>
<dbReference type="SUPFAM" id="SSF53474">
    <property type="entry name" value="alpha/beta-Hydrolases"/>
    <property type="match status" value="1"/>
</dbReference>
<evidence type="ECO:0000256" key="2">
    <source>
        <dbReference type="ARBA" id="ARBA00004613"/>
    </source>
</evidence>
<dbReference type="PRINTS" id="PR00822">
    <property type="entry name" value="LIPOLIPASE"/>
</dbReference>
<evidence type="ECO:0000313" key="19">
    <source>
        <dbReference type="RefSeq" id="XP_029002799.1"/>
    </source>
</evidence>
<gene>
    <name evidence="19" type="primary">LOC114853518</name>
</gene>
<dbReference type="SUPFAM" id="SSF49723">
    <property type="entry name" value="Lipase/lipooxygenase domain (PLAT/LH2 domain)"/>
    <property type="match status" value="1"/>
</dbReference>
<evidence type="ECO:0000256" key="16">
    <source>
        <dbReference type="SAM" id="SignalP"/>
    </source>
</evidence>
<evidence type="ECO:0000256" key="6">
    <source>
        <dbReference type="ARBA" id="ARBA00022674"/>
    </source>
</evidence>
<dbReference type="EC" id="3.1.1.3" evidence="4"/>
<organism evidence="18 19">
    <name type="scientific">Betta splendens</name>
    <name type="common">Siamese fighting fish</name>
    <dbReference type="NCBI Taxonomy" id="158456"/>
    <lineage>
        <taxon>Eukaryota</taxon>
        <taxon>Metazoa</taxon>
        <taxon>Chordata</taxon>
        <taxon>Craniata</taxon>
        <taxon>Vertebrata</taxon>
        <taxon>Euteleostomi</taxon>
        <taxon>Actinopterygii</taxon>
        <taxon>Neopterygii</taxon>
        <taxon>Teleostei</taxon>
        <taxon>Neoteleostei</taxon>
        <taxon>Acanthomorphata</taxon>
        <taxon>Anabantaria</taxon>
        <taxon>Anabantiformes</taxon>
        <taxon>Anabantoidei</taxon>
        <taxon>Osphronemidae</taxon>
        <taxon>Betta</taxon>
    </lineage>
</organism>
<evidence type="ECO:0000313" key="18">
    <source>
        <dbReference type="Proteomes" id="UP000515150"/>
    </source>
</evidence>
<dbReference type="GO" id="GO:0046872">
    <property type="term" value="F:metal ion binding"/>
    <property type="evidence" value="ECO:0007669"/>
    <property type="project" value="UniProtKB-KW"/>
</dbReference>
<dbReference type="GO" id="GO:0008201">
    <property type="term" value="F:heparin binding"/>
    <property type="evidence" value="ECO:0007669"/>
    <property type="project" value="UniProtKB-KW"/>
</dbReference>
<keyword evidence="5" id="KW-0964">Secreted</keyword>
<dbReference type="PANTHER" id="PTHR11610">
    <property type="entry name" value="LIPASE"/>
    <property type="match status" value="1"/>
</dbReference>
<evidence type="ECO:0000256" key="13">
    <source>
        <dbReference type="PIRSR" id="PIRSR000865-2"/>
    </source>
</evidence>
<sequence length="511" mass="56520">MDAWRLRGLCLLVLSAAARRVTSLEETLADPARGNPVEPLTDSWDRQDDSSHHAYAKFSLRKPSHPDDDLCYIVPGKNGTLAACAFNDTSKTFLVIHGWTLTGMFESWVPKLVSALHERERAANVIVVDWLASAQNHYVVAAQNTKAVGQEVARFIDWLEETTSLPLENVHLIGYSLGAHVAGFAGSHANNKVGRITGLDPAGPDFEGQLAHRRLSPDDARFVDVLHTFTRGSLGLSIGIRQPVGHVDIYPNGGAFQPGCDLRGALERIAHLGLLAVADAARCERERSVHLFIDSLLNQRQAPTAYRCGSGEAFERGVCLGCRGSRCNTVGYGASRVRGPRGGPMFTRTRASMPFRVYHYQLKIHFSRVVRSEVEPSITVSLYGTRGEAENLELNLKEKIASNATHSFLLVTDKDVGELLMLQFRWEETGGWSASGAWRAVTSWWSGHSDSGNMEVRKIRVRAGETQRKIVFCVKNPAAQSVAQEVTFVKCKDPWRTNRKQTQKRVTVKSH</sequence>
<dbReference type="SMART" id="SM00308">
    <property type="entry name" value="LH2"/>
    <property type="match status" value="1"/>
</dbReference>
<dbReference type="GO" id="GO:0005615">
    <property type="term" value="C:extracellular space"/>
    <property type="evidence" value="ECO:0007669"/>
    <property type="project" value="TreeGrafter"/>
</dbReference>
<dbReference type="PIRSF" id="PIRSF000865">
    <property type="entry name" value="Lipoprotein_lipase_LIPH"/>
    <property type="match status" value="1"/>
</dbReference>
<dbReference type="Proteomes" id="UP000515150">
    <property type="component" value="Chromosome 4"/>
</dbReference>
<comment type="catalytic activity">
    <reaction evidence="1">
        <text>a triacylglycerol + H2O = a diacylglycerol + a fatty acid + H(+)</text>
        <dbReference type="Rhea" id="RHEA:12044"/>
        <dbReference type="ChEBI" id="CHEBI:15377"/>
        <dbReference type="ChEBI" id="CHEBI:15378"/>
        <dbReference type="ChEBI" id="CHEBI:17855"/>
        <dbReference type="ChEBI" id="CHEBI:18035"/>
        <dbReference type="ChEBI" id="CHEBI:28868"/>
        <dbReference type="EC" id="3.1.1.3"/>
    </reaction>
</comment>
<keyword evidence="12" id="KW-0325">Glycoprotein</keyword>
<dbReference type="Gene3D" id="2.60.60.20">
    <property type="entry name" value="PLAT/LH2 domain"/>
    <property type="match status" value="1"/>
</dbReference>
<dbReference type="InterPro" id="IPR036392">
    <property type="entry name" value="PLAT/LH2_dom_sf"/>
</dbReference>
<dbReference type="FunFam" id="3.40.50.1820:FF:000441">
    <property type="entry name" value="Lipoprotein lipase"/>
    <property type="match status" value="1"/>
</dbReference>
<dbReference type="GO" id="GO:0034185">
    <property type="term" value="F:apolipoprotein binding"/>
    <property type="evidence" value="ECO:0007669"/>
    <property type="project" value="TreeGrafter"/>
</dbReference>
<dbReference type="CDD" id="cd00707">
    <property type="entry name" value="Pancreat_lipase_like"/>
    <property type="match status" value="1"/>
</dbReference>
<keyword evidence="13" id="KW-0479">Metal-binding</keyword>
<keyword evidence="11" id="KW-1015">Disulfide bond</keyword>
<evidence type="ECO:0000256" key="5">
    <source>
        <dbReference type="ARBA" id="ARBA00022525"/>
    </source>
</evidence>
<keyword evidence="7 16" id="KW-0732">Signal</keyword>
<evidence type="ECO:0000256" key="10">
    <source>
        <dbReference type="ARBA" id="ARBA00023098"/>
    </source>
</evidence>
<comment type="similarity">
    <text evidence="3 15">Belongs to the AB hydrolase superfamily. Lipase family.</text>
</comment>
<evidence type="ECO:0000256" key="4">
    <source>
        <dbReference type="ARBA" id="ARBA00013279"/>
    </source>
</evidence>
<feature type="binding site" evidence="13">
    <location>
        <position position="214"/>
    </location>
    <ligand>
        <name>Ca(2+)</name>
        <dbReference type="ChEBI" id="CHEBI:29108"/>
    </ligand>
</feature>
<dbReference type="RefSeq" id="XP_029002799.1">
    <property type="nucleotide sequence ID" value="XM_029146966.3"/>
</dbReference>
<dbReference type="Pfam" id="PF01477">
    <property type="entry name" value="PLAT"/>
    <property type="match status" value="1"/>
</dbReference>
<comment type="caution">
    <text evidence="14">Lacks conserved residue(s) required for the propagation of feature annotation.</text>
</comment>
<dbReference type="InterPro" id="IPR016272">
    <property type="entry name" value="Lipase_LIPH"/>
</dbReference>
<evidence type="ECO:0000256" key="9">
    <source>
        <dbReference type="ARBA" id="ARBA00022963"/>
    </source>
</evidence>
<dbReference type="GO" id="GO:0016042">
    <property type="term" value="P:lipid catabolic process"/>
    <property type="evidence" value="ECO:0007669"/>
    <property type="project" value="UniProtKB-KW"/>
</dbReference>
<evidence type="ECO:0000256" key="1">
    <source>
        <dbReference type="ARBA" id="ARBA00001024"/>
    </source>
</evidence>
<dbReference type="InterPro" id="IPR002330">
    <property type="entry name" value="Lipo_Lipase"/>
</dbReference>
<evidence type="ECO:0000256" key="12">
    <source>
        <dbReference type="ARBA" id="ARBA00023180"/>
    </source>
</evidence>
<keyword evidence="18" id="KW-1185">Reference proteome</keyword>